<dbReference type="InterPro" id="IPR019290">
    <property type="entry name" value="GlycosylTrfase-like_prok"/>
</dbReference>
<evidence type="ECO:0000313" key="2">
    <source>
        <dbReference type="EMBL" id="SVE46121.1"/>
    </source>
</evidence>
<accession>A0A383DNQ0</accession>
<dbReference type="Gene3D" id="3.90.550.10">
    <property type="entry name" value="Spore Coat Polysaccharide Biosynthesis Protein SpsA, Chain A"/>
    <property type="match status" value="1"/>
</dbReference>
<gene>
    <name evidence="2" type="ORF">METZ01_LOCUS498975</name>
</gene>
<protein>
    <recommendedName>
        <fullName evidence="1">Glycosyltransferase 2-like prokaryotic type domain-containing protein</fullName>
    </recommendedName>
</protein>
<organism evidence="2">
    <name type="scientific">marine metagenome</name>
    <dbReference type="NCBI Taxonomy" id="408172"/>
    <lineage>
        <taxon>unclassified sequences</taxon>
        <taxon>metagenomes</taxon>
        <taxon>ecological metagenomes</taxon>
    </lineage>
</organism>
<dbReference type="SUPFAM" id="SSF53448">
    <property type="entry name" value="Nucleotide-diphospho-sugar transferases"/>
    <property type="match status" value="1"/>
</dbReference>
<feature type="non-terminal residue" evidence="2">
    <location>
        <position position="1"/>
    </location>
</feature>
<name>A0A383DNQ0_9ZZZZ</name>
<dbReference type="InterPro" id="IPR029044">
    <property type="entry name" value="Nucleotide-diphossugar_trans"/>
</dbReference>
<dbReference type="EMBL" id="UINC01218898">
    <property type="protein sequence ID" value="SVE46121.1"/>
    <property type="molecule type" value="Genomic_DNA"/>
</dbReference>
<feature type="domain" description="Glycosyltransferase 2-like prokaryotic type" evidence="1">
    <location>
        <begin position="2"/>
        <end position="131"/>
    </location>
</feature>
<sequence>WVAFLDVDDIWLENKLERQIELIRSDKNDIGFLYGRCEVIYSDDSKRNHNFKEGQILPSGNIFDELLLENFIPFVSAVANKKKFCSLGGFDNELRHSTDYYMFLRLAEKYPVDVIQDVCCSYRIHDKNLTNSLRIEGELESISIVSSFLPNPSAKKAIAYHNAGLAIAYLKEGQLIKCIQVSLRKETLSKFFTRAINAVKKRCSSKRT</sequence>
<dbReference type="Pfam" id="PF10111">
    <property type="entry name" value="Glyco_tranf_2_2"/>
    <property type="match status" value="1"/>
</dbReference>
<reference evidence="2" key="1">
    <citation type="submission" date="2018-05" db="EMBL/GenBank/DDBJ databases">
        <authorList>
            <person name="Lanie J.A."/>
            <person name="Ng W.-L."/>
            <person name="Kazmierczak K.M."/>
            <person name="Andrzejewski T.M."/>
            <person name="Davidsen T.M."/>
            <person name="Wayne K.J."/>
            <person name="Tettelin H."/>
            <person name="Glass J.I."/>
            <person name="Rusch D."/>
            <person name="Podicherti R."/>
            <person name="Tsui H.-C.T."/>
            <person name="Winkler M.E."/>
        </authorList>
    </citation>
    <scope>NUCLEOTIDE SEQUENCE</scope>
</reference>
<proteinExistence type="predicted"/>
<evidence type="ECO:0000259" key="1">
    <source>
        <dbReference type="Pfam" id="PF10111"/>
    </source>
</evidence>
<dbReference type="AlphaFoldDB" id="A0A383DNQ0"/>